<organism evidence="2 3">
    <name type="scientific">Bradyrhizobium australiense</name>
    <dbReference type="NCBI Taxonomy" id="2721161"/>
    <lineage>
        <taxon>Bacteria</taxon>
        <taxon>Pseudomonadati</taxon>
        <taxon>Pseudomonadota</taxon>
        <taxon>Alphaproteobacteria</taxon>
        <taxon>Hyphomicrobiales</taxon>
        <taxon>Nitrobacteraceae</taxon>
        <taxon>Bradyrhizobium</taxon>
    </lineage>
</organism>
<dbReference type="Pfam" id="PF13474">
    <property type="entry name" value="SnoaL_3"/>
    <property type="match status" value="1"/>
</dbReference>
<sequence length="148" mass="16665">MTIEENRNKNEAVIRELIEGFARALGAKDVDGCMSVFAPEIVSFDILPPLQAVGAETFVKHWQEFFESYQGPLYVEFPDVSVTAGDNVAFSYCLHRIVGTLKNGHQTDFWLRWTAGWRKTNGKWLIVHEQVSVPVDLASGRALLDLKP</sequence>
<accession>A0A7Y4LXK7</accession>
<dbReference type="Gene3D" id="3.10.450.50">
    <property type="match status" value="1"/>
</dbReference>
<dbReference type="InterPro" id="IPR032710">
    <property type="entry name" value="NTF2-like_dom_sf"/>
</dbReference>
<dbReference type="Proteomes" id="UP000544122">
    <property type="component" value="Unassembled WGS sequence"/>
</dbReference>
<proteinExistence type="predicted"/>
<dbReference type="EMBL" id="JAAVLX010000007">
    <property type="protein sequence ID" value="NOJ42314.1"/>
    <property type="molecule type" value="Genomic_DNA"/>
</dbReference>
<gene>
    <name evidence="2" type="ORF">HCN58_22440</name>
</gene>
<evidence type="ECO:0000313" key="3">
    <source>
        <dbReference type="Proteomes" id="UP000544122"/>
    </source>
</evidence>
<comment type="caution">
    <text evidence="2">The sequence shown here is derived from an EMBL/GenBank/DDBJ whole genome shotgun (WGS) entry which is preliminary data.</text>
</comment>
<dbReference type="RefSeq" id="WP_171581551.1">
    <property type="nucleotide sequence ID" value="NZ_JAAVLX010000007.1"/>
</dbReference>
<name>A0A7Y4LXK7_9BRAD</name>
<evidence type="ECO:0000259" key="1">
    <source>
        <dbReference type="Pfam" id="PF13474"/>
    </source>
</evidence>
<dbReference type="AlphaFoldDB" id="A0A7Y4LXK7"/>
<dbReference type="InterPro" id="IPR037401">
    <property type="entry name" value="SnoaL-like"/>
</dbReference>
<dbReference type="SUPFAM" id="SSF54427">
    <property type="entry name" value="NTF2-like"/>
    <property type="match status" value="1"/>
</dbReference>
<keyword evidence="3" id="KW-1185">Reference proteome</keyword>
<reference evidence="2 3" key="1">
    <citation type="submission" date="2020-03" db="EMBL/GenBank/DDBJ databases">
        <title>Bradyrhizobium diversity isolated from nodules of Indigofera sp.</title>
        <authorList>
            <person name="Klepa M."/>
            <person name="Helene L."/>
            <person name="Hungria M."/>
        </authorList>
    </citation>
    <scope>NUCLEOTIDE SEQUENCE [LARGE SCALE GENOMIC DNA]</scope>
    <source>
        <strain evidence="2 3">WSM 1791</strain>
    </source>
</reference>
<feature type="domain" description="SnoaL-like" evidence="1">
    <location>
        <begin position="14"/>
        <end position="135"/>
    </location>
</feature>
<evidence type="ECO:0000313" key="2">
    <source>
        <dbReference type="EMBL" id="NOJ42314.1"/>
    </source>
</evidence>
<protein>
    <submittedName>
        <fullName evidence="2">SnoaL-like domain-containing protein</fullName>
    </submittedName>
</protein>